<dbReference type="PROSITE" id="PS51257">
    <property type="entry name" value="PROKAR_LIPOPROTEIN"/>
    <property type="match status" value="1"/>
</dbReference>
<dbReference type="Pfam" id="PF13845">
    <property type="entry name" value="Septum_form"/>
    <property type="match status" value="1"/>
</dbReference>
<name>A0A3M2JKT9_9CELL</name>
<keyword evidence="4" id="KW-1185">Reference proteome</keyword>
<reference evidence="3 4" key="1">
    <citation type="submission" date="2018-10" db="EMBL/GenBank/DDBJ databases">
        <title>Isolation, diversity and antifungal activity of actinobacteria from wheat.</title>
        <authorList>
            <person name="Han C."/>
        </authorList>
    </citation>
    <scope>NUCLEOTIDE SEQUENCE [LARGE SCALE GENOMIC DNA]</scope>
    <source>
        <strain evidence="3 4">NEAU-YY56</strain>
    </source>
</reference>
<dbReference type="InterPro" id="IPR026004">
    <property type="entry name" value="Septum_form"/>
</dbReference>
<feature type="chain" id="PRO_5038481538" description="Septum formation-related domain-containing protein" evidence="1">
    <location>
        <begin position="26"/>
        <end position="168"/>
    </location>
</feature>
<dbReference type="Proteomes" id="UP000269289">
    <property type="component" value="Unassembled WGS sequence"/>
</dbReference>
<evidence type="ECO:0000313" key="3">
    <source>
        <dbReference type="EMBL" id="RMI12480.1"/>
    </source>
</evidence>
<feature type="domain" description="Septum formation-related" evidence="2">
    <location>
        <begin position="33"/>
        <end position="150"/>
    </location>
</feature>
<organism evidence="3 4">
    <name type="scientific">Cellulomonas triticagri</name>
    <dbReference type="NCBI Taxonomy" id="2483352"/>
    <lineage>
        <taxon>Bacteria</taxon>
        <taxon>Bacillati</taxon>
        <taxon>Actinomycetota</taxon>
        <taxon>Actinomycetes</taxon>
        <taxon>Micrococcales</taxon>
        <taxon>Cellulomonadaceae</taxon>
        <taxon>Cellulomonas</taxon>
    </lineage>
</organism>
<dbReference type="EMBL" id="RFFI01000037">
    <property type="protein sequence ID" value="RMI12480.1"/>
    <property type="molecule type" value="Genomic_DNA"/>
</dbReference>
<protein>
    <recommendedName>
        <fullName evidence="2">Septum formation-related domain-containing protein</fullName>
    </recommendedName>
</protein>
<evidence type="ECO:0000259" key="2">
    <source>
        <dbReference type="Pfam" id="PF13845"/>
    </source>
</evidence>
<evidence type="ECO:0000256" key="1">
    <source>
        <dbReference type="SAM" id="SignalP"/>
    </source>
</evidence>
<keyword evidence="1" id="KW-0732">Signal</keyword>
<sequence length="168" mass="18082">MTAKNLMTRCAAVVLAGATALSLAACGTTKPAQRDEATGEITASAEATVFDIAVGDCLDMSGENTTSTVETEVETLPTVPCDQPHDGEVYAEKELEGEKIPADLMTQVEQFCYDEFEPFVGQAYETSRVEIYYLYPQEQSWSMGDRGIQCIGIAMDEPVTGSMRGTGL</sequence>
<comment type="caution">
    <text evidence="3">The sequence shown here is derived from an EMBL/GenBank/DDBJ whole genome shotgun (WGS) entry which is preliminary data.</text>
</comment>
<proteinExistence type="predicted"/>
<accession>A0A3M2JKT9</accession>
<evidence type="ECO:0000313" key="4">
    <source>
        <dbReference type="Proteomes" id="UP000269289"/>
    </source>
</evidence>
<feature type="signal peptide" evidence="1">
    <location>
        <begin position="1"/>
        <end position="25"/>
    </location>
</feature>
<gene>
    <name evidence="3" type="ORF">EBM89_08565</name>
</gene>
<dbReference type="AlphaFoldDB" id="A0A3M2JKT9"/>